<feature type="domain" description="Methyltransferase" evidence="1">
    <location>
        <begin position="47"/>
        <end position="138"/>
    </location>
</feature>
<reference evidence="2" key="1">
    <citation type="journal article" date="2020" name="Microbiol. Resour. Announc.">
        <title>Complete Genome Sequence of Novel Psychrotolerant Legionella Strain TUM19329, Isolated from Antarctic Lake Sediment.</title>
        <authorList>
            <person name="Shimada S."/>
            <person name="Nakai R."/>
            <person name="Aoki K."/>
            <person name="Shimoeda N."/>
            <person name="Ohno G."/>
            <person name="Miyazaki Y."/>
            <person name="Kudoh S."/>
            <person name="Imura S."/>
            <person name="Watanabe K."/>
            <person name="Ishii Y."/>
            <person name="Tateda K."/>
        </authorList>
    </citation>
    <scope>NUCLEOTIDE SEQUENCE [LARGE SCALE GENOMIC DNA]</scope>
    <source>
        <strain evidence="2">TUM19329</strain>
    </source>
</reference>
<dbReference type="Proteomes" id="UP000502894">
    <property type="component" value="Chromosome"/>
</dbReference>
<dbReference type="Pfam" id="PF13649">
    <property type="entry name" value="Methyltransf_25"/>
    <property type="match status" value="1"/>
</dbReference>
<dbReference type="Gene3D" id="3.40.50.150">
    <property type="entry name" value="Vaccinia Virus protein VP39"/>
    <property type="match status" value="1"/>
</dbReference>
<dbReference type="SUPFAM" id="SSF53335">
    <property type="entry name" value="S-adenosyl-L-methionine-dependent methyltransferases"/>
    <property type="match status" value="1"/>
</dbReference>
<evidence type="ECO:0000313" key="3">
    <source>
        <dbReference type="Proteomes" id="UP000502894"/>
    </source>
</evidence>
<dbReference type="EMBL" id="AP022839">
    <property type="protein sequence ID" value="BCA95666.1"/>
    <property type="molecule type" value="Genomic_DNA"/>
</dbReference>
<dbReference type="KEGG" id="lant:TUM19329_20270"/>
<dbReference type="CDD" id="cd02440">
    <property type="entry name" value="AdoMet_MTases"/>
    <property type="match status" value="1"/>
</dbReference>
<evidence type="ECO:0000313" key="2">
    <source>
        <dbReference type="EMBL" id="BCA95666.1"/>
    </source>
</evidence>
<evidence type="ECO:0000259" key="1">
    <source>
        <dbReference type="Pfam" id="PF13649"/>
    </source>
</evidence>
<keyword evidence="3" id="KW-1185">Reference proteome</keyword>
<accession>A0A6F8T6S7</accession>
<name>A0A6F8T6S7_9GAMM</name>
<keyword evidence="2" id="KW-0808">Transferase</keyword>
<dbReference type="AlphaFoldDB" id="A0A6F8T6S7"/>
<dbReference type="Gene3D" id="2.20.25.110">
    <property type="entry name" value="S-adenosyl-L-methionine-dependent methyltransferases"/>
    <property type="match status" value="1"/>
</dbReference>
<dbReference type="GO" id="GO:0008168">
    <property type="term" value="F:methyltransferase activity"/>
    <property type="evidence" value="ECO:0007669"/>
    <property type="project" value="UniProtKB-KW"/>
</dbReference>
<dbReference type="RefSeq" id="WP_173237209.1">
    <property type="nucleotide sequence ID" value="NZ_AP022839.1"/>
</dbReference>
<proteinExistence type="predicted"/>
<gene>
    <name evidence="2" type="ORF">TUM19329_20270</name>
</gene>
<organism evidence="2 3">
    <name type="scientific">Legionella antarctica</name>
    <dbReference type="NCBI Taxonomy" id="2708020"/>
    <lineage>
        <taxon>Bacteria</taxon>
        <taxon>Pseudomonadati</taxon>
        <taxon>Pseudomonadota</taxon>
        <taxon>Gammaproteobacteria</taxon>
        <taxon>Legionellales</taxon>
        <taxon>Legionellaceae</taxon>
        <taxon>Legionella</taxon>
    </lineage>
</organism>
<dbReference type="GO" id="GO:0032259">
    <property type="term" value="P:methylation"/>
    <property type="evidence" value="ECO:0007669"/>
    <property type="project" value="UniProtKB-KW"/>
</dbReference>
<dbReference type="InterPro" id="IPR029063">
    <property type="entry name" value="SAM-dependent_MTases_sf"/>
</dbReference>
<protein>
    <submittedName>
        <fullName evidence="2">Methyltransferase UbiE</fullName>
    </submittedName>
</protein>
<sequence>MSQHELNSYLNLCTEFYDLIRPHPPEDAYAFYRTYVANAGGIAMEPMCGSGRFLLPLLKENLEVVGFDASKHMLNALHTKAKMQHIKPEIWQGFIEDLNRGQRYNLIFIPSGSFGHLISFDSVKKALNIFYDHLNDDGILLFEAETSKIVPDQLGVWRGMVCNKPDGNFILVNRLTNYENDVCYSIDRYELVEKGHIIQTEIENFNVRIYDDPLVLIDMLKEVGFQEIKTIKAFDGSLSPDKDDSSIVYECRK</sequence>
<dbReference type="InterPro" id="IPR041698">
    <property type="entry name" value="Methyltransf_25"/>
</dbReference>
<keyword evidence="2" id="KW-0489">Methyltransferase</keyword>